<accession>A0A6C0E0Q0</accession>
<organism evidence="1">
    <name type="scientific">viral metagenome</name>
    <dbReference type="NCBI Taxonomy" id="1070528"/>
    <lineage>
        <taxon>unclassified sequences</taxon>
        <taxon>metagenomes</taxon>
        <taxon>organismal metagenomes</taxon>
    </lineage>
</organism>
<dbReference type="EMBL" id="MN739708">
    <property type="protein sequence ID" value="QHT22191.1"/>
    <property type="molecule type" value="Genomic_DNA"/>
</dbReference>
<dbReference type="AlphaFoldDB" id="A0A6C0E0Q0"/>
<evidence type="ECO:0000313" key="1">
    <source>
        <dbReference type="EMBL" id="QHT22191.1"/>
    </source>
</evidence>
<sequence>MELVDFNVTCCVGSTKILKITFDKAFLEIGYKLAWNLDGNVLKNSSEFYLKNNDRVDELFIPMKFGLHQKSNKCVLAISSVDGNDVCHTFLLESSDPTDTSDPTDNLMLTGLAKLLTFDEAIEQTWSINSGPKELKSNLSKSENVTATIKRKWKH</sequence>
<protein>
    <submittedName>
        <fullName evidence="1">Uncharacterized protein</fullName>
    </submittedName>
</protein>
<name>A0A6C0E0Q0_9ZZZZ</name>
<reference evidence="1" key="1">
    <citation type="journal article" date="2020" name="Nature">
        <title>Giant virus diversity and host interactions through global metagenomics.</title>
        <authorList>
            <person name="Schulz F."/>
            <person name="Roux S."/>
            <person name="Paez-Espino D."/>
            <person name="Jungbluth S."/>
            <person name="Walsh D.A."/>
            <person name="Denef V.J."/>
            <person name="McMahon K.D."/>
            <person name="Konstantinidis K.T."/>
            <person name="Eloe-Fadrosh E.A."/>
            <person name="Kyrpides N.C."/>
            <person name="Woyke T."/>
        </authorList>
    </citation>
    <scope>NUCLEOTIDE SEQUENCE</scope>
    <source>
        <strain evidence="1">GVMAG-M-3300023179-107</strain>
    </source>
</reference>
<proteinExistence type="predicted"/>